<keyword evidence="3" id="KW-1185">Reference proteome</keyword>
<sequence precursor="true">MLRLPRAASGILICILAMISLCAASDARPVGRTTSDRDEDLMAKLIRSGQFDLAQQIASEANKQTEPLSDDSARWSIRQSEIETARRRGLDDFSDAEIEQAKRPIAELVSAYPNHPRQLFLRAAMIEVELIAAEVDLLSAVVNPGDKTRSDRVLRRLTTIASELQSLSDTAKETRTVLDSQRSQPRDHAMISDLDQLGQRLLVSRVSSQLMTTELFPVSSHDRLAAAAAAEQAAEQALSLLPSECTARKEVQRLRVIAMERSDNFPQARQEWERMFEASGYSDDPRTHSVGIRIDLRSGQKAQAAEQLDAFYGSNPASTRPSIEMDLVQLERLLSGENPDSAVIAQWLDFLSTRHGPYGRRRGETITLNRLRLQAGTDNAMDPAIVAAEGRRYLREGNLIRAAQMLASAAVAETNADRAVQRSIEAAAAFVAADQPAEAAEILKGIAEKSPSAEGASVAHLQAAILMTKAGTTALKLQPTLQTTMLLWPASEESTQAGQWLVQLYEAESRYDEAAIVATKILADAATDPLQENAFRLWRRAFHRYRDPAMHREGMKRIGETFAPLADQPPAIQSLYGRMRAYLFDRQDLDGEPLSTAAKDPRSEDFLQYRRGNGQVDFALPSDPDRLDDVAWRLMQDGRHDAARRKAIANLLLRSPDLSTDTIDHAERLVWSGQVDAAIAAIDSHIREADNPRETLTQSATMLGDSGNSQALRESIRLWDQLATGLPLGSESWHTAKLAAISLLYRSGDRSEAERRAKYVLLTSPPQDAPIADRYRQFVSK</sequence>
<feature type="signal peptide" evidence="1">
    <location>
        <begin position="1"/>
        <end position="23"/>
    </location>
</feature>
<dbReference type="OrthoDB" id="223214at2"/>
<evidence type="ECO:0008006" key="4">
    <source>
        <dbReference type="Google" id="ProtNLM"/>
    </source>
</evidence>
<evidence type="ECO:0000256" key="1">
    <source>
        <dbReference type="SAM" id="SignalP"/>
    </source>
</evidence>
<dbReference type="Proteomes" id="UP000319143">
    <property type="component" value="Unassembled WGS sequence"/>
</dbReference>
<protein>
    <recommendedName>
        <fullName evidence="4">Tetratricopeptide repeat protein</fullName>
    </recommendedName>
</protein>
<feature type="chain" id="PRO_5022964053" description="Tetratricopeptide repeat protein" evidence="1">
    <location>
        <begin position="24"/>
        <end position="781"/>
    </location>
</feature>
<dbReference type="EMBL" id="SJPV01000022">
    <property type="protein sequence ID" value="TWU30559.1"/>
    <property type="molecule type" value="Genomic_DNA"/>
</dbReference>
<evidence type="ECO:0000313" key="3">
    <source>
        <dbReference type="Proteomes" id="UP000319143"/>
    </source>
</evidence>
<comment type="caution">
    <text evidence="2">The sequence shown here is derived from an EMBL/GenBank/DDBJ whole genome shotgun (WGS) entry which is preliminary data.</text>
</comment>
<accession>A0A5C6D6R1</accession>
<organism evidence="2 3">
    <name type="scientific">Novipirellula artificiosorum</name>
    <dbReference type="NCBI Taxonomy" id="2528016"/>
    <lineage>
        <taxon>Bacteria</taxon>
        <taxon>Pseudomonadati</taxon>
        <taxon>Planctomycetota</taxon>
        <taxon>Planctomycetia</taxon>
        <taxon>Pirellulales</taxon>
        <taxon>Pirellulaceae</taxon>
        <taxon>Novipirellula</taxon>
    </lineage>
</organism>
<dbReference type="Gene3D" id="1.25.40.10">
    <property type="entry name" value="Tetratricopeptide repeat domain"/>
    <property type="match status" value="1"/>
</dbReference>
<dbReference type="AlphaFoldDB" id="A0A5C6D6R1"/>
<dbReference type="RefSeq" id="WP_146531328.1">
    <property type="nucleotide sequence ID" value="NZ_SJPV01000022.1"/>
</dbReference>
<keyword evidence="1" id="KW-0732">Signal</keyword>
<gene>
    <name evidence="2" type="ORF">Poly41_66540</name>
</gene>
<reference evidence="2 3" key="1">
    <citation type="submission" date="2019-02" db="EMBL/GenBank/DDBJ databases">
        <title>Deep-cultivation of Planctomycetes and their phenomic and genomic characterization uncovers novel biology.</title>
        <authorList>
            <person name="Wiegand S."/>
            <person name="Jogler M."/>
            <person name="Boedeker C."/>
            <person name="Pinto D."/>
            <person name="Vollmers J."/>
            <person name="Rivas-Marin E."/>
            <person name="Kohn T."/>
            <person name="Peeters S.H."/>
            <person name="Heuer A."/>
            <person name="Rast P."/>
            <person name="Oberbeckmann S."/>
            <person name="Bunk B."/>
            <person name="Jeske O."/>
            <person name="Meyerdierks A."/>
            <person name="Storesund J.E."/>
            <person name="Kallscheuer N."/>
            <person name="Luecker S."/>
            <person name="Lage O.M."/>
            <person name="Pohl T."/>
            <person name="Merkel B.J."/>
            <person name="Hornburger P."/>
            <person name="Mueller R.-W."/>
            <person name="Bruemmer F."/>
            <person name="Labrenz M."/>
            <person name="Spormann A.M."/>
            <person name="Op Den Camp H."/>
            <person name="Overmann J."/>
            <person name="Amann R."/>
            <person name="Jetten M.S.M."/>
            <person name="Mascher T."/>
            <person name="Medema M.H."/>
            <person name="Devos D.P."/>
            <person name="Kaster A.-K."/>
            <person name="Ovreas L."/>
            <person name="Rohde M."/>
            <person name="Galperin M.Y."/>
            <person name="Jogler C."/>
        </authorList>
    </citation>
    <scope>NUCLEOTIDE SEQUENCE [LARGE SCALE GENOMIC DNA]</scope>
    <source>
        <strain evidence="2 3">Poly41</strain>
    </source>
</reference>
<proteinExistence type="predicted"/>
<name>A0A5C6D6R1_9BACT</name>
<dbReference type="InterPro" id="IPR011990">
    <property type="entry name" value="TPR-like_helical_dom_sf"/>
</dbReference>
<evidence type="ECO:0000313" key="2">
    <source>
        <dbReference type="EMBL" id="TWU30559.1"/>
    </source>
</evidence>